<name>A0A2T7BPQ7_9BACT</name>
<dbReference type="InterPro" id="IPR004498">
    <property type="entry name" value="Ribosomal_PrmA_MeTrfase"/>
</dbReference>
<keyword evidence="7" id="KW-0689">Ribosomal protein</keyword>
<dbReference type="GO" id="GO:0016279">
    <property type="term" value="F:protein-lysine N-methyltransferase activity"/>
    <property type="evidence" value="ECO:0007669"/>
    <property type="project" value="RHEA"/>
</dbReference>
<dbReference type="InterPro" id="IPR029063">
    <property type="entry name" value="SAM-dependent_MTases_sf"/>
</dbReference>
<dbReference type="SUPFAM" id="SSF53335">
    <property type="entry name" value="S-adenosyl-L-methionine-dependent methyltransferases"/>
    <property type="match status" value="1"/>
</dbReference>
<dbReference type="Gene3D" id="3.40.50.150">
    <property type="entry name" value="Vaccinia Virus protein VP39"/>
    <property type="match status" value="1"/>
</dbReference>
<protein>
    <recommendedName>
        <fullName evidence="6">Ribosomal protein L11 methyltransferase</fullName>
        <shortName evidence="6">L11 Mtase</shortName>
        <ecNumber evidence="6">2.1.1.-</ecNumber>
    </recommendedName>
</protein>
<dbReference type="NCBIfam" id="NF001785">
    <property type="entry name" value="PRK00517.2-2"/>
    <property type="match status" value="1"/>
</dbReference>
<dbReference type="AlphaFoldDB" id="A0A2T7BPQ7"/>
<dbReference type="EC" id="2.1.1.-" evidence="6"/>
<evidence type="ECO:0000256" key="3">
    <source>
        <dbReference type="ARBA" id="ARBA00022603"/>
    </source>
</evidence>
<dbReference type="GO" id="GO:0005737">
    <property type="term" value="C:cytoplasm"/>
    <property type="evidence" value="ECO:0007669"/>
    <property type="project" value="UniProtKB-SubCell"/>
</dbReference>
<dbReference type="PANTHER" id="PTHR43648:SF1">
    <property type="entry name" value="ELECTRON TRANSFER FLAVOPROTEIN BETA SUBUNIT LYSINE METHYLTRANSFERASE"/>
    <property type="match status" value="1"/>
</dbReference>
<keyword evidence="3 6" id="KW-0489">Methyltransferase</keyword>
<dbReference type="Pfam" id="PF06325">
    <property type="entry name" value="PrmA"/>
    <property type="match status" value="1"/>
</dbReference>
<keyword evidence="4 6" id="KW-0808">Transferase</keyword>
<dbReference type="OrthoDB" id="9785995at2"/>
<comment type="caution">
    <text evidence="7">The sequence shown here is derived from an EMBL/GenBank/DDBJ whole genome shotgun (WGS) entry which is preliminary data.</text>
</comment>
<comment type="catalytic activity">
    <reaction evidence="6">
        <text>L-lysyl-[protein] + 3 S-adenosyl-L-methionine = N(6),N(6),N(6)-trimethyl-L-lysyl-[protein] + 3 S-adenosyl-L-homocysteine + 3 H(+)</text>
        <dbReference type="Rhea" id="RHEA:54192"/>
        <dbReference type="Rhea" id="RHEA-COMP:9752"/>
        <dbReference type="Rhea" id="RHEA-COMP:13826"/>
        <dbReference type="ChEBI" id="CHEBI:15378"/>
        <dbReference type="ChEBI" id="CHEBI:29969"/>
        <dbReference type="ChEBI" id="CHEBI:57856"/>
        <dbReference type="ChEBI" id="CHEBI:59789"/>
        <dbReference type="ChEBI" id="CHEBI:61961"/>
    </reaction>
</comment>
<evidence type="ECO:0000313" key="8">
    <source>
        <dbReference type="Proteomes" id="UP000244450"/>
    </source>
</evidence>
<keyword evidence="5 6" id="KW-0949">S-adenosyl-L-methionine</keyword>
<dbReference type="PANTHER" id="PTHR43648">
    <property type="entry name" value="ELECTRON TRANSFER FLAVOPROTEIN BETA SUBUNIT LYSINE METHYLTRANSFERASE"/>
    <property type="match status" value="1"/>
</dbReference>
<evidence type="ECO:0000256" key="1">
    <source>
        <dbReference type="ARBA" id="ARBA00009741"/>
    </source>
</evidence>
<dbReference type="GO" id="GO:0005840">
    <property type="term" value="C:ribosome"/>
    <property type="evidence" value="ECO:0007669"/>
    <property type="project" value="UniProtKB-KW"/>
</dbReference>
<reference evidence="7 8" key="1">
    <citation type="submission" date="2018-04" db="EMBL/GenBank/DDBJ databases">
        <title>Chitinophaga fuyangensis sp. nov., isolated from soil in a chemical factory.</title>
        <authorList>
            <person name="Chen K."/>
        </authorList>
    </citation>
    <scope>NUCLEOTIDE SEQUENCE [LARGE SCALE GENOMIC DNA]</scope>
    <source>
        <strain evidence="7 8">LY-1</strain>
    </source>
</reference>
<dbReference type="EMBL" id="QCYK01000001">
    <property type="protein sequence ID" value="PUZ29611.1"/>
    <property type="molecule type" value="Genomic_DNA"/>
</dbReference>
<keyword evidence="2 6" id="KW-0963">Cytoplasm</keyword>
<proteinExistence type="inferred from homology"/>
<dbReference type="InterPro" id="IPR050078">
    <property type="entry name" value="Ribosomal_L11_MeTrfase_PrmA"/>
</dbReference>
<feature type="binding site" evidence="6">
    <location>
        <position position="179"/>
    </location>
    <ligand>
        <name>S-adenosyl-L-methionine</name>
        <dbReference type="ChEBI" id="CHEBI:59789"/>
    </ligand>
</feature>
<evidence type="ECO:0000256" key="2">
    <source>
        <dbReference type="ARBA" id="ARBA00022490"/>
    </source>
</evidence>
<dbReference type="Proteomes" id="UP000244450">
    <property type="component" value="Unassembled WGS sequence"/>
</dbReference>
<dbReference type="GO" id="GO:0032259">
    <property type="term" value="P:methylation"/>
    <property type="evidence" value="ECO:0007669"/>
    <property type="project" value="UniProtKB-KW"/>
</dbReference>
<evidence type="ECO:0000256" key="4">
    <source>
        <dbReference type="ARBA" id="ARBA00022679"/>
    </source>
</evidence>
<dbReference type="HAMAP" id="MF_00735">
    <property type="entry name" value="Methyltr_PrmA"/>
    <property type="match status" value="1"/>
</dbReference>
<evidence type="ECO:0000256" key="5">
    <source>
        <dbReference type="ARBA" id="ARBA00022691"/>
    </source>
</evidence>
<accession>A0A2T7BPQ7</accession>
<comment type="similarity">
    <text evidence="1 6">Belongs to the methyltransferase superfamily. PrmA family.</text>
</comment>
<dbReference type="CDD" id="cd02440">
    <property type="entry name" value="AdoMet_MTases"/>
    <property type="match status" value="1"/>
</dbReference>
<feature type="binding site" evidence="6">
    <location>
        <position position="157"/>
    </location>
    <ligand>
        <name>S-adenosyl-L-methionine</name>
        <dbReference type="ChEBI" id="CHEBI:59789"/>
    </ligand>
</feature>
<comment type="subcellular location">
    <subcellularLocation>
        <location evidence="6">Cytoplasm</location>
    </subcellularLocation>
</comment>
<keyword evidence="8" id="KW-1185">Reference proteome</keyword>
<evidence type="ECO:0000256" key="6">
    <source>
        <dbReference type="HAMAP-Rule" id="MF_00735"/>
    </source>
</evidence>
<feature type="binding site" evidence="6">
    <location>
        <position position="221"/>
    </location>
    <ligand>
        <name>S-adenosyl-L-methionine</name>
        <dbReference type="ChEBI" id="CHEBI:59789"/>
    </ligand>
</feature>
<keyword evidence="7" id="KW-0687">Ribonucleoprotein</keyword>
<feature type="binding site" evidence="6">
    <location>
        <position position="136"/>
    </location>
    <ligand>
        <name>S-adenosyl-L-methionine</name>
        <dbReference type="ChEBI" id="CHEBI:59789"/>
    </ligand>
</feature>
<sequence length="285" mass="31556">MEAVNNQNGIFAGMTYMAITISQSAELAEILIARLVDIGYEGFEERDQELIAFIPHADYDANALQEVLQEYGLVYLAEGVADTNWNALWESNFQPVQVDDFCGIRADFHPSFATLPQHEIVITPKMSFGTGHHATTFSMIRLMRDLPLENKQVFDFGTGTGILAILAEKLGAARVDAIDIDEWAVNNTRENIAANDCHRIKVWQSDSLDGINDTYEVLLANINRNILLAFMGAMRKMLQPGGALLLSGILTTDAPAILESATAHGFKQQKQVEKDNWLAIQLIAD</sequence>
<gene>
    <name evidence="6" type="primary">prmA</name>
    <name evidence="7" type="ORF">DCC81_09255</name>
</gene>
<evidence type="ECO:0000313" key="7">
    <source>
        <dbReference type="EMBL" id="PUZ29611.1"/>
    </source>
</evidence>
<comment type="function">
    <text evidence="6">Methylates ribosomal protein L11.</text>
</comment>
<organism evidence="7 8">
    <name type="scientific">Chitinophaga parva</name>
    <dbReference type="NCBI Taxonomy" id="2169414"/>
    <lineage>
        <taxon>Bacteria</taxon>
        <taxon>Pseudomonadati</taxon>
        <taxon>Bacteroidota</taxon>
        <taxon>Chitinophagia</taxon>
        <taxon>Chitinophagales</taxon>
        <taxon>Chitinophagaceae</taxon>
        <taxon>Chitinophaga</taxon>
    </lineage>
</organism>